<comment type="caution">
    <text evidence="6">The sequence shown here is derived from an EMBL/GenBank/DDBJ whole genome shotgun (WGS) entry which is preliminary data.</text>
</comment>
<dbReference type="GO" id="GO:0019464">
    <property type="term" value="P:glycine decarboxylation via glycine cleavage system"/>
    <property type="evidence" value="ECO:0007669"/>
    <property type="project" value="UniProtKB-UniRule"/>
</dbReference>
<dbReference type="CDD" id="cd06848">
    <property type="entry name" value="GCS_H"/>
    <property type="match status" value="1"/>
</dbReference>
<sequence length="130" mass="14357">MSNVPDDLKYTDSHEWLRLEQDGAITVGITDYAQESLGDLVFVEMPQVGRRLKAGEACAVVESVKAASDTYAPVAGEVVDTNSRLAEEPELINRSPYDEGWLMRIQPDDANALESLLDPEDYENVLADAR</sequence>
<dbReference type="GO" id="GO:0005960">
    <property type="term" value="C:glycine cleavage complex"/>
    <property type="evidence" value="ECO:0007669"/>
    <property type="project" value="InterPro"/>
</dbReference>
<evidence type="ECO:0000313" key="6">
    <source>
        <dbReference type="EMBL" id="EAR21357.1"/>
    </source>
</evidence>
<dbReference type="Proteomes" id="UP000003374">
    <property type="component" value="Unassembled WGS sequence"/>
</dbReference>
<dbReference type="PANTHER" id="PTHR11715:SF3">
    <property type="entry name" value="GLYCINE CLEAVAGE SYSTEM H PROTEIN-RELATED"/>
    <property type="match status" value="1"/>
</dbReference>
<protein>
    <recommendedName>
        <fullName evidence="3">Glycine cleavage system H protein</fullName>
    </recommendedName>
</protein>
<accession>A4BS97</accession>
<feature type="domain" description="Lipoyl-binding" evidence="5">
    <location>
        <begin position="24"/>
        <end position="106"/>
    </location>
</feature>
<evidence type="ECO:0000256" key="1">
    <source>
        <dbReference type="ARBA" id="ARBA00009249"/>
    </source>
</evidence>
<dbReference type="HAMAP" id="MF_00272">
    <property type="entry name" value="GcvH"/>
    <property type="match status" value="1"/>
</dbReference>
<dbReference type="OrthoDB" id="9796712at2"/>
<dbReference type="EMBL" id="AAOF01000009">
    <property type="protein sequence ID" value="EAR21357.1"/>
    <property type="molecule type" value="Genomic_DNA"/>
</dbReference>
<reference evidence="6 7" key="1">
    <citation type="submission" date="2006-02" db="EMBL/GenBank/DDBJ databases">
        <authorList>
            <person name="Waterbury J."/>
            <person name="Ferriera S."/>
            <person name="Johnson J."/>
            <person name="Kravitz S."/>
            <person name="Halpern A."/>
            <person name="Remington K."/>
            <person name="Beeson K."/>
            <person name="Tran B."/>
            <person name="Rogers Y.-H."/>
            <person name="Friedman R."/>
            <person name="Venter J.C."/>
        </authorList>
    </citation>
    <scope>NUCLEOTIDE SEQUENCE [LARGE SCALE GENOMIC DNA]</scope>
    <source>
        <strain evidence="6 7">Nb-231</strain>
    </source>
</reference>
<comment type="function">
    <text evidence="3">The glycine cleavage system catalyzes the degradation of glycine. The H protein shuttles the methylamine group of glycine from the P protein to the T protein.</text>
</comment>
<dbReference type="InterPro" id="IPR002930">
    <property type="entry name" value="GCV_H"/>
</dbReference>
<dbReference type="Gene3D" id="2.40.50.100">
    <property type="match status" value="1"/>
</dbReference>
<dbReference type="STRING" id="314278.NB231_13221"/>
<dbReference type="NCBIfam" id="NF002270">
    <property type="entry name" value="PRK01202.1"/>
    <property type="match status" value="1"/>
</dbReference>
<dbReference type="HOGENOM" id="CLU_097408_2_1_6"/>
<comment type="cofactor">
    <cofactor evidence="3">
        <name>(R)-lipoate</name>
        <dbReference type="ChEBI" id="CHEBI:83088"/>
    </cofactor>
    <text evidence="3">Binds 1 lipoyl cofactor covalently.</text>
</comment>
<dbReference type="InterPro" id="IPR000089">
    <property type="entry name" value="Biotin_lipoyl"/>
</dbReference>
<comment type="similarity">
    <text evidence="1 3">Belongs to the GcvH family.</text>
</comment>
<dbReference type="InterPro" id="IPR033753">
    <property type="entry name" value="GCV_H/Fam206"/>
</dbReference>
<dbReference type="GO" id="GO:0005829">
    <property type="term" value="C:cytosol"/>
    <property type="evidence" value="ECO:0007669"/>
    <property type="project" value="TreeGrafter"/>
</dbReference>
<dbReference type="InterPro" id="IPR011053">
    <property type="entry name" value="Single_hybrid_motif"/>
</dbReference>
<dbReference type="Pfam" id="PF01597">
    <property type="entry name" value="GCV_H"/>
    <property type="match status" value="1"/>
</dbReference>
<keyword evidence="2 3" id="KW-0450">Lipoyl</keyword>
<keyword evidence="7" id="KW-1185">Reference proteome</keyword>
<organism evidence="6 7">
    <name type="scientific">Nitrococcus mobilis Nb-231</name>
    <dbReference type="NCBI Taxonomy" id="314278"/>
    <lineage>
        <taxon>Bacteria</taxon>
        <taxon>Pseudomonadati</taxon>
        <taxon>Pseudomonadota</taxon>
        <taxon>Gammaproteobacteria</taxon>
        <taxon>Chromatiales</taxon>
        <taxon>Ectothiorhodospiraceae</taxon>
        <taxon>Nitrococcus</taxon>
    </lineage>
</organism>
<dbReference type="RefSeq" id="WP_005003382.1">
    <property type="nucleotide sequence ID" value="NZ_CH672427.1"/>
</dbReference>
<dbReference type="NCBIfam" id="TIGR00527">
    <property type="entry name" value="gcvH"/>
    <property type="match status" value="1"/>
</dbReference>
<dbReference type="eggNOG" id="COG0509">
    <property type="taxonomic scope" value="Bacteria"/>
</dbReference>
<evidence type="ECO:0000313" key="7">
    <source>
        <dbReference type="Proteomes" id="UP000003374"/>
    </source>
</evidence>
<dbReference type="GO" id="GO:0009249">
    <property type="term" value="P:protein lipoylation"/>
    <property type="evidence" value="ECO:0007669"/>
    <property type="project" value="TreeGrafter"/>
</dbReference>
<feature type="modified residue" description="N6-lipoyllysine" evidence="3 4">
    <location>
        <position position="65"/>
    </location>
</feature>
<dbReference type="PROSITE" id="PS50968">
    <property type="entry name" value="BIOTINYL_LIPOYL"/>
    <property type="match status" value="1"/>
</dbReference>
<evidence type="ECO:0000256" key="2">
    <source>
        <dbReference type="ARBA" id="ARBA00022823"/>
    </source>
</evidence>
<evidence type="ECO:0000259" key="5">
    <source>
        <dbReference type="PROSITE" id="PS50968"/>
    </source>
</evidence>
<evidence type="ECO:0000256" key="3">
    <source>
        <dbReference type="HAMAP-Rule" id="MF_00272"/>
    </source>
</evidence>
<gene>
    <name evidence="3" type="primary">gcvH</name>
    <name evidence="6" type="ORF">NB231_13221</name>
</gene>
<dbReference type="InterPro" id="IPR017453">
    <property type="entry name" value="GCV_H_sub"/>
</dbReference>
<comment type="subunit">
    <text evidence="3">The glycine cleavage system is composed of four proteins: P, T, L and H.</text>
</comment>
<dbReference type="SUPFAM" id="SSF51230">
    <property type="entry name" value="Single hybrid motif"/>
    <property type="match status" value="1"/>
</dbReference>
<proteinExistence type="inferred from homology"/>
<dbReference type="AlphaFoldDB" id="A4BS97"/>
<name>A4BS97_9GAMM</name>
<evidence type="ECO:0000256" key="4">
    <source>
        <dbReference type="PIRSR" id="PIRSR617453-50"/>
    </source>
</evidence>
<dbReference type="PANTHER" id="PTHR11715">
    <property type="entry name" value="GLYCINE CLEAVAGE SYSTEM H PROTEIN"/>
    <property type="match status" value="1"/>
</dbReference>